<evidence type="ECO:0000256" key="1">
    <source>
        <dbReference type="ARBA" id="ARBA00022679"/>
    </source>
</evidence>
<evidence type="ECO:0000313" key="4">
    <source>
        <dbReference type="EMBL" id="GGF17803.1"/>
    </source>
</evidence>
<keyword evidence="2" id="KW-0012">Acyltransferase</keyword>
<dbReference type="AlphaFoldDB" id="A0A8J3E3D8"/>
<dbReference type="CDD" id="cd04301">
    <property type="entry name" value="NAT_SF"/>
    <property type="match status" value="1"/>
</dbReference>
<keyword evidence="1" id="KW-0808">Transferase</keyword>
<dbReference type="Proteomes" id="UP000646365">
    <property type="component" value="Unassembled WGS sequence"/>
</dbReference>
<name>A0A8J3E3D8_9PROT</name>
<accession>A0A8J3E3D8</accession>
<dbReference type="InterPro" id="IPR050832">
    <property type="entry name" value="Bact_Acetyltransf"/>
</dbReference>
<dbReference type="RefSeq" id="WP_189046024.1">
    <property type="nucleotide sequence ID" value="NZ_BMJQ01000005.1"/>
</dbReference>
<evidence type="ECO:0000259" key="3">
    <source>
        <dbReference type="PROSITE" id="PS51186"/>
    </source>
</evidence>
<dbReference type="PANTHER" id="PTHR43877:SF2">
    <property type="entry name" value="AMINOALKYLPHOSPHONATE N-ACETYLTRANSFERASE-RELATED"/>
    <property type="match status" value="1"/>
</dbReference>
<dbReference type="SUPFAM" id="SSF55729">
    <property type="entry name" value="Acyl-CoA N-acyltransferases (Nat)"/>
    <property type="match status" value="1"/>
</dbReference>
<dbReference type="PANTHER" id="PTHR43877">
    <property type="entry name" value="AMINOALKYLPHOSPHONATE N-ACETYLTRANSFERASE-RELATED-RELATED"/>
    <property type="match status" value="1"/>
</dbReference>
<proteinExistence type="predicted"/>
<dbReference type="EMBL" id="BMJQ01000005">
    <property type="protein sequence ID" value="GGF17803.1"/>
    <property type="molecule type" value="Genomic_DNA"/>
</dbReference>
<reference evidence="4" key="2">
    <citation type="submission" date="2020-09" db="EMBL/GenBank/DDBJ databases">
        <authorList>
            <person name="Sun Q."/>
            <person name="Zhou Y."/>
        </authorList>
    </citation>
    <scope>NUCLEOTIDE SEQUENCE</scope>
    <source>
        <strain evidence="4">CGMCC 1.15725</strain>
    </source>
</reference>
<reference evidence="4" key="1">
    <citation type="journal article" date="2014" name="Int. J. Syst. Evol. Microbiol.">
        <title>Complete genome sequence of Corynebacterium casei LMG S-19264T (=DSM 44701T), isolated from a smear-ripened cheese.</title>
        <authorList>
            <consortium name="US DOE Joint Genome Institute (JGI-PGF)"/>
            <person name="Walter F."/>
            <person name="Albersmeier A."/>
            <person name="Kalinowski J."/>
            <person name="Ruckert C."/>
        </authorList>
    </citation>
    <scope>NUCLEOTIDE SEQUENCE</scope>
    <source>
        <strain evidence="4">CGMCC 1.15725</strain>
    </source>
</reference>
<evidence type="ECO:0000256" key="2">
    <source>
        <dbReference type="ARBA" id="ARBA00023315"/>
    </source>
</evidence>
<evidence type="ECO:0000313" key="5">
    <source>
        <dbReference type="Proteomes" id="UP000646365"/>
    </source>
</evidence>
<feature type="domain" description="N-acetyltransferase" evidence="3">
    <location>
        <begin position="4"/>
        <end position="162"/>
    </location>
</feature>
<sequence>MSEIQIRPLTKTDAGAFRALRLEGLSQAPDAFSAAYEDEVRRSDEQFAARIPDASSSVIFGAFRDGRLVAMTGLMVPAGLKERHKGLVWGVYVGVAARGLGLARRLLDRVMTHARTVDGLEILQLGVGVHNEPAKAVYAAAGFEVYGVERKALKLTDGRYVDEELRVLELRSG</sequence>
<comment type="caution">
    <text evidence="4">The sequence shown here is derived from an EMBL/GenBank/DDBJ whole genome shotgun (WGS) entry which is preliminary data.</text>
</comment>
<dbReference type="Pfam" id="PF00583">
    <property type="entry name" value="Acetyltransf_1"/>
    <property type="match status" value="1"/>
</dbReference>
<organism evidence="4 5">
    <name type="scientific">Aliidongia dinghuensis</name>
    <dbReference type="NCBI Taxonomy" id="1867774"/>
    <lineage>
        <taxon>Bacteria</taxon>
        <taxon>Pseudomonadati</taxon>
        <taxon>Pseudomonadota</taxon>
        <taxon>Alphaproteobacteria</taxon>
        <taxon>Rhodospirillales</taxon>
        <taxon>Dongiaceae</taxon>
        <taxon>Aliidongia</taxon>
    </lineage>
</organism>
<protein>
    <submittedName>
        <fullName evidence="4">N-acetyltransferase</fullName>
    </submittedName>
</protein>
<dbReference type="PROSITE" id="PS51186">
    <property type="entry name" value="GNAT"/>
    <property type="match status" value="1"/>
</dbReference>
<dbReference type="GO" id="GO:0016747">
    <property type="term" value="F:acyltransferase activity, transferring groups other than amino-acyl groups"/>
    <property type="evidence" value="ECO:0007669"/>
    <property type="project" value="InterPro"/>
</dbReference>
<dbReference type="Gene3D" id="3.40.630.30">
    <property type="match status" value="1"/>
</dbReference>
<dbReference type="InterPro" id="IPR016181">
    <property type="entry name" value="Acyl_CoA_acyltransferase"/>
</dbReference>
<keyword evidence="5" id="KW-1185">Reference proteome</keyword>
<gene>
    <name evidence="4" type="ORF">GCM10011611_24560</name>
</gene>
<dbReference type="InterPro" id="IPR000182">
    <property type="entry name" value="GNAT_dom"/>
</dbReference>